<dbReference type="Gene3D" id="3.40.50.1820">
    <property type="entry name" value="alpha/beta hydrolase"/>
    <property type="match status" value="1"/>
</dbReference>
<dbReference type="EMBL" id="JBEPIJ010000001">
    <property type="protein sequence ID" value="MES0872643.1"/>
    <property type="molecule type" value="Genomic_DNA"/>
</dbReference>
<dbReference type="Proteomes" id="UP001465331">
    <property type="component" value="Unassembled WGS sequence"/>
</dbReference>
<dbReference type="InterPro" id="IPR000073">
    <property type="entry name" value="AB_hydrolase_1"/>
</dbReference>
<evidence type="ECO:0000259" key="1">
    <source>
        <dbReference type="Pfam" id="PF00561"/>
    </source>
</evidence>
<organism evidence="2 3">
    <name type="scientific">Sinimarinibacterium thermocellulolyticum</name>
    <dbReference type="NCBI Taxonomy" id="3170016"/>
    <lineage>
        <taxon>Bacteria</taxon>
        <taxon>Pseudomonadati</taxon>
        <taxon>Pseudomonadota</taxon>
        <taxon>Gammaproteobacteria</taxon>
        <taxon>Nevskiales</taxon>
        <taxon>Nevskiaceae</taxon>
        <taxon>Sinimarinibacterium</taxon>
    </lineage>
</organism>
<dbReference type="InterPro" id="IPR050266">
    <property type="entry name" value="AB_hydrolase_sf"/>
</dbReference>
<feature type="domain" description="AB hydrolase-1" evidence="1">
    <location>
        <begin position="34"/>
        <end position="279"/>
    </location>
</feature>
<dbReference type="Pfam" id="PF00561">
    <property type="entry name" value="Abhydrolase_1"/>
    <property type="match status" value="1"/>
</dbReference>
<proteinExistence type="predicted"/>
<reference evidence="2 3" key="1">
    <citation type="submission" date="2024-06" db="EMBL/GenBank/DDBJ databases">
        <authorList>
            <person name="Li Z."/>
            <person name="Jiang Y."/>
        </authorList>
    </citation>
    <scope>NUCLEOTIDE SEQUENCE [LARGE SCALE GENOMIC DNA]</scope>
    <source>
        <strain evidence="2 3">HSW-8</strain>
    </source>
</reference>
<evidence type="ECO:0000313" key="3">
    <source>
        <dbReference type="Proteomes" id="UP001465331"/>
    </source>
</evidence>
<dbReference type="GO" id="GO:0016787">
    <property type="term" value="F:hydrolase activity"/>
    <property type="evidence" value="ECO:0007669"/>
    <property type="project" value="UniProtKB-KW"/>
</dbReference>
<keyword evidence="3" id="KW-1185">Reference proteome</keyword>
<dbReference type="SUPFAM" id="SSF53474">
    <property type="entry name" value="alpha/beta-Hydrolases"/>
    <property type="match status" value="1"/>
</dbReference>
<evidence type="ECO:0000313" key="2">
    <source>
        <dbReference type="EMBL" id="MES0872643.1"/>
    </source>
</evidence>
<sequence>MTVPAGTIASRSEFVRIRGLRYHVRRWGRPDAPMVFLGHGWLDVSATFQFMVQPLLERWQVLAPDWRGFGHTQWPADGYWFPDYVADLDALIAHYAPDTPVQLVGHSMGAQIMSLYAGLRPERVERYVCLDGLFLPDMEAARAPKVLRRWLELWPGDTRERFYPSFEALARRVRAKHPRLSPERALFIARCWGAADGYGRIRLLADPKHHLPMATLYRAAESKAIWQQVTARTLFVDAGDSIFPQAIGLEEIAARRACFRDHSVARIDGAGHMLHFDAPEATGRAIAAFLDAP</sequence>
<dbReference type="RefSeq" id="WP_352886649.1">
    <property type="nucleotide sequence ID" value="NZ_JBEPIJ010000001.1"/>
</dbReference>
<keyword evidence="2" id="KW-0378">Hydrolase</keyword>
<accession>A0ABV2A629</accession>
<dbReference type="InterPro" id="IPR029058">
    <property type="entry name" value="AB_hydrolase_fold"/>
</dbReference>
<protein>
    <submittedName>
        <fullName evidence="2">Alpha/beta hydrolase</fullName>
    </submittedName>
</protein>
<dbReference type="PANTHER" id="PTHR43798:SF33">
    <property type="entry name" value="HYDROLASE, PUTATIVE (AFU_ORTHOLOGUE AFUA_2G14860)-RELATED"/>
    <property type="match status" value="1"/>
</dbReference>
<gene>
    <name evidence="2" type="ORF">ABSH63_01265</name>
</gene>
<dbReference type="PRINTS" id="PR00111">
    <property type="entry name" value="ABHYDROLASE"/>
</dbReference>
<name>A0ABV2A629_9GAMM</name>
<dbReference type="PANTHER" id="PTHR43798">
    <property type="entry name" value="MONOACYLGLYCEROL LIPASE"/>
    <property type="match status" value="1"/>
</dbReference>
<comment type="caution">
    <text evidence="2">The sequence shown here is derived from an EMBL/GenBank/DDBJ whole genome shotgun (WGS) entry which is preliminary data.</text>
</comment>